<dbReference type="InterPro" id="IPR013708">
    <property type="entry name" value="Shikimate_DH-bd_N"/>
</dbReference>
<reference evidence="4 5" key="1">
    <citation type="submission" date="2016-03" db="EMBL/GenBank/DDBJ databases">
        <authorList>
            <person name="Ploux O."/>
        </authorList>
    </citation>
    <scope>NUCLEOTIDE SEQUENCE [LARGE SCALE GENOMIC DNA]</scope>
    <source>
        <strain evidence="4 5">R0</strain>
    </source>
</reference>
<dbReference type="RefSeq" id="WP_061833861.1">
    <property type="nucleotide sequence ID" value="NZ_LUKE01000001.1"/>
</dbReference>
<dbReference type="GO" id="GO:0019632">
    <property type="term" value="P:shikimate metabolic process"/>
    <property type="evidence" value="ECO:0007669"/>
    <property type="project" value="TreeGrafter"/>
</dbReference>
<proteinExistence type="predicted"/>
<feature type="domain" description="Shikimate dehydrogenase substrate binding N-terminal" evidence="3">
    <location>
        <begin position="384"/>
        <end position="449"/>
    </location>
</feature>
<dbReference type="SUPFAM" id="SSF52540">
    <property type="entry name" value="P-loop containing nucleoside triphosphate hydrolases"/>
    <property type="match status" value="1"/>
</dbReference>
<comment type="pathway">
    <text evidence="1">Metabolic intermediate biosynthesis; chorismate biosynthesis; chorismate from D-erythrose 4-phosphate and phosphoenolpyruvate: step 4/7.</text>
</comment>
<dbReference type="OrthoDB" id="9776868at2"/>
<dbReference type="GO" id="GO:0004764">
    <property type="term" value="F:shikimate 3-dehydrogenase (NADP+) activity"/>
    <property type="evidence" value="ECO:0007669"/>
    <property type="project" value="InterPro"/>
</dbReference>
<dbReference type="Pfam" id="PF08501">
    <property type="entry name" value="Shikimate_dh_N"/>
    <property type="match status" value="1"/>
</dbReference>
<dbReference type="InterPro" id="IPR022893">
    <property type="entry name" value="Shikimate_DH_fam"/>
</dbReference>
<accession>A0A150WQ24</accession>
<dbReference type="EMBL" id="LUKE01000001">
    <property type="protein sequence ID" value="KYG66295.1"/>
    <property type="molecule type" value="Genomic_DNA"/>
</dbReference>
<dbReference type="GO" id="GO:0009073">
    <property type="term" value="P:aromatic amino acid family biosynthetic process"/>
    <property type="evidence" value="ECO:0007669"/>
    <property type="project" value="UniProtKB-KW"/>
</dbReference>
<evidence type="ECO:0000256" key="2">
    <source>
        <dbReference type="ARBA" id="ARBA00023141"/>
    </source>
</evidence>
<dbReference type="InterPro" id="IPR031322">
    <property type="entry name" value="Shikimate/glucono_kinase"/>
</dbReference>
<dbReference type="Gene3D" id="3.40.50.10860">
    <property type="entry name" value="Leucine Dehydrogenase, chain A, domain 1"/>
    <property type="match status" value="1"/>
</dbReference>
<comment type="caution">
    <text evidence="4">The sequence shown here is derived from an EMBL/GenBank/DDBJ whole genome shotgun (WGS) entry which is preliminary data.</text>
</comment>
<keyword evidence="2" id="KW-0028">Amino-acid biosynthesis</keyword>
<keyword evidence="5" id="KW-1185">Reference proteome</keyword>
<dbReference type="Proteomes" id="UP000075320">
    <property type="component" value="Unassembled WGS sequence"/>
</dbReference>
<evidence type="ECO:0000256" key="1">
    <source>
        <dbReference type="ARBA" id="ARBA00004871"/>
    </source>
</evidence>
<evidence type="ECO:0000313" key="4">
    <source>
        <dbReference type="EMBL" id="KYG66295.1"/>
    </source>
</evidence>
<dbReference type="SUPFAM" id="SSF53223">
    <property type="entry name" value="Aminoacid dehydrogenase-like, N-terminal domain"/>
    <property type="match status" value="1"/>
</dbReference>
<dbReference type="InterPro" id="IPR046346">
    <property type="entry name" value="Aminoacid_DH-like_N_sf"/>
</dbReference>
<protein>
    <submittedName>
        <fullName evidence="4">Shikimate synthase</fullName>
    </submittedName>
</protein>
<dbReference type="Pfam" id="PF01202">
    <property type="entry name" value="SKI"/>
    <property type="match status" value="1"/>
</dbReference>
<dbReference type="PANTHER" id="PTHR21089">
    <property type="entry name" value="SHIKIMATE DEHYDROGENASE"/>
    <property type="match status" value="1"/>
</dbReference>
<name>A0A150WQ24_BDEBC</name>
<dbReference type="PANTHER" id="PTHR21089:SF1">
    <property type="entry name" value="BIFUNCTIONAL 3-DEHYDROQUINATE DEHYDRATASE_SHIKIMATE DEHYDROGENASE, CHLOROPLASTIC"/>
    <property type="match status" value="1"/>
</dbReference>
<keyword evidence="2" id="KW-0057">Aromatic amino acid biosynthesis</keyword>
<dbReference type="Gene3D" id="3.40.50.720">
    <property type="entry name" value="NAD(P)-binding Rossmann-like Domain"/>
    <property type="match status" value="1"/>
</dbReference>
<evidence type="ECO:0000259" key="3">
    <source>
        <dbReference type="Pfam" id="PF08501"/>
    </source>
</evidence>
<dbReference type="Gene3D" id="3.40.50.300">
    <property type="entry name" value="P-loop containing nucleotide triphosphate hydrolases"/>
    <property type="match status" value="1"/>
</dbReference>
<gene>
    <name evidence="4" type="ORF">AZI86_04360</name>
</gene>
<dbReference type="AlphaFoldDB" id="A0A150WQ24"/>
<evidence type="ECO:0000313" key="5">
    <source>
        <dbReference type="Proteomes" id="UP000075320"/>
    </source>
</evidence>
<dbReference type="InterPro" id="IPR027417">
    <property type="entry name" value="P-loop_NTPase"/>
</dbReference>
<organism evidence="4 5">
    <name type="scientific">Bdellovibrio bacteriovorus</name>
    <dbReference type="NCBI Taxonomy" id="959"/>
    <lineage>
        <taxon>Bacteria</taxon>
        <taxon>Pseudomonadati</taxon>
        <taxon>Bdellovibrionota</taxon>
        <taxon>Bdellovibrionia</taxon>
        <taxon>Bdellovibrionales</taxon>
        <taxon>Pseudobdellovibrionaceae</taxon>
        <taxon>Bdellovibrio</taxon>
    </lineage>
</organism>
<dbReference type="GO" id="GO:0009423">
    <property type="term" value="P:chorismate biosynthetic process"/>
    <property type="evidence" value="ECO:0007669"/>
    <property type="project" value="TreeGrafter"/>
</dbReference>
<sequence length="607" mass="70329">MKRVIVGHRGTGKTELLRRLRLYARDEESTFIDLDAEIEKKIGKGIRELFLEHGEAYFREMERQVFLEMLQQPFKNITIVLGAGFDLSVVPETVNVLWVKRRTDRDGRIFLNRPRLEPDLSPLEEFYKRAQVREKNYREHADEVYLMAEGVFENHHHAMEIEKKILLHQLQDIRGSMTILPEMFKTSQRWQGFVERFKNRGMAFFELRDDLLTPEQITQALVDLPSEKFIFSLRRRPYDEAYFTGEFFRSCIQKATWVDWAWELGTPEEVLSHVPSDKLILSLHNSEHFEAASAYENKAGHFKFAPEVLDFKTLMRFYRWQNAQGARRSFLPRSESGRWAWYRLLQKEKQLINFIKEDDGSAPDQPSLWAWMMTPAKPVNFAAVLGDPVYHSFTPLEHSDFFYKKNMPVLAVQIQRNEWGEAFRELQAWGLTHAAVTAPHKENAGKVLGVEHSAVNTLLWNKKTKQWTGTSTDEQGFLELIEGIGMIAPLQHEIFVWGGGGTLSMLKKTLPHASYFSSRTGTPREGSEEALNLSPKIVIWAAPRGPETIMPPKSWNPAMVYDLNYKEDSLGREYAQGCGANYQSGLVMFTTQAQGQRLFWRNGEEQP</sequence>